<protein>
    <recommendedName>
        <fullName evidence="3">Tc1-like transposase DDE domain-containing protein</fullName>
    </recommendedName>
</protein>
<evidence type="ECO:0000313" key="2">
    <source>
        <dbReference type="Proteomes" id="UP000499080"/>
    </source>
</evidence>
<dbReference type="OrthoDB" id="10017160at2759"/>
<comment type="caution">
    <text evidence="1">The sequence shown here is derived from an EMBL/GenBank/DDBJ whole genome shotgun (WGS) entry which is preliminary data.</text>
</comment>
<proteinExistence type="predicted"/>
<accession>A0A4Y2EE05</accession>
<evidence type="ECO:0008006" key="3">
    <source>
        <dbReference type="Google" id="ProtNLM"/>
    </source>
</evidence>
<gene>
    <name evidence="1" type="ORF">AVEN_120948_1</name>
</gene>
<dbReference type="Proteomes" id="UP000499080">
    <property type="component" value="Unassembled WGS sequence"/>
</dbReference>
<evidence type="ECO:0000313" key="1">
    <source>
        <dbReference type="EMBL" id="GBM27360.1"/>
    </source>
</evidence>
<dbReference type="Gene3D" id="3.30.420.10">
    <property type="entry name" value="Ribonuclease H-like superfamily/Ribonuclease H"/>
    <property type="match status" value="1"/>
</dbReference>
<dbReference type="InterPro" id="IPR036397">
    <property type="entry name" value="RNaseH_sf"/>
</dbReference>
<reference evidence="1 2" key="1">
    <citation type="journal article" date="2019" name="Sci. Rep.">
        <title>Orb-weaving spider Araneus ventricosus genome elucidates the spidroin gene catalogue.</title>
        <authorList>
            <person name="Kono N."/>
            <person name="Nakamura H."/>
            <person name="Ohtoshi R."/>
            <person name="Moran D.A.P."/>
            <person name="Shinohara A."/>
            <person name="Yoshida Y."/>
            <person name="Fujiwara M."/>
            <person name="Mori M."/>
            <person name="Tomita M."/>
            <person name="Arakawa K."/>
        </authorList>
    </citation>
    <scope>NUCLEOTIDE SEQUENCE [LARGE SCALE GENOMIC DNA]</scope>
</reference>
<organism evidence="1 2">
    <name type="scientific">Araneus ventricosus</name>
    <name type="common">Orbweaver spider</name>
    <name type="synonym">Epeira ventricosa</name>
    <dbReference type="NCBI Taxonomy" id="182803"/>
    <lineage>
        <taxon>Eukaryota</taxon>
        <taxon>Metazoa</taxon>
        <taxon>Ecdysozoa</taxon>
        <taxon>Arthropoda</taxon>
        <taxon>Chelicerata</taxon>
        <taxon>Arachnida</taxon>
        <taxon>Araneae</taxon>
        <taxon>Araneomorphae</taxon>
        <taxon>Entelegynae</taxon>
        <taxon>Araneoidea</taxon>
        <taxon>Araneidae</taxon>
        <taxon>Araneus</taxon>
    </lineage>
</organism>
<dbReference type="PANTHER" id="PTHR46060">
    <property type="entry name" value="MARINER MOS1 TRANSPOSASE-LIKE PROTEIN"/>
    <property type="match status" value="1"/>
</dbReference>
<dbReference type="InterPro" id="IPR052709">
    <property type="entry name" value="Transposase-MT_Hybrid"/>
</dbReference>
<dbReference type="EMBL" id="BGPR01000583">
    <property type="protein sequence ID" value="GBM27360.1"/>
    <property type="molecule type" value="Genomic_DNA"/>
</dbReference>
<sequence length="133" mass="15126">MSKGYIIQQLYVCGFRVPRAMPVAKVNILSRGHLAYLERLRRSILTSEVVFICDNALPHNAVGTQKLLELFKWVVSDHSAYSPDLTTSDLHLFDELKNCLGGQSFQKDEDIQSSIRPIANQCRERSSKRESET</sequence>
<name>A0A4Y2EE05_ARAVE</name>
<keyword evidence="2" id="KW-1185">Reference proteome</keyword>
<dbReference type="AlphaFoldDB" id="A0A4Y2EE05"/>
<dbReference type="PANTHER" id="PTHR46060:SF1">
    <property type="entry name" value="MARINER MOS1 TRANSPOSASE-LIKE PROTEIN"/>
    <property type="match status" value="1"/>
</dbReference>
<dbReference type="GO" id="GO:0003676">
    <property type="term" value="F:nucleic acid binding"/>
    <property type="evidence" value="ECO:0007669"/>
    <property type="project" value="InterPro"/>
</dbReference>